<gene>
    <name evidence="4" type="ORF">EPA93_09925</name>
</gene>
<dbReference type="Pfam" id="PF13427">
    <property type="entry name" value="AadA_C"/>
    <property type="match status" value="1"/>
</dbReference>
<reference evidence="4 5" key="1">
    <citation type="submission" date="2019-01" db="EMBL/GenBank/DDBJ databases">
        <title>Ktedonosporobacter rubrisoli SCAWS-G2.</title>
        <authorList>
            <person name="Huang Y."/>
            <person name="Yan B."/>
        </authorList>
    </citation>
    <scope>NUCLEOTIDE SEQUENCE [LARGE SCALE GENOMIC DNA]</scope>
    <source>
        <strain evidence="4 5">SCAWS-G2</strain>
    </source>
</reference>
<sequence>MAFHRLRSPANHPRNYKMTHYGWSTCPVPIRTQVKTLSERLQNMLGIELVSIFLHGSLAMGCFNPERSDLDLLIITAQGLSVTAKRAIMELLLQLSNAPRPIEISFLVLPNIHPFRHPLPFDLHYSEDWRKKTSEELADGSWRDWNKHERYDYDLAAHITITRRRGLILYGKPAIEVLPTVPGEDYARAIIGDYWDARDSREQYPVYFVLNACRVYAYLKGGHIFSKDEGGSYGLDALPATFSGLIQHALEDYRGEGQARPYAAPELATFASFMDQHVHS</sequence>
<evidence type="ECO:0000313" key="5">
    <source>
        <dbReference type="Proteomes" id="UP000290365"/>
    </source>
</evidence>
<dbReference type="KEGG" id="kbs:EPA93_09925"/>
<accession>A0A4P6JM07</accession>
<protein>
    <submittedName>
        <fullName evidence="4">DUF4111 domain-containing protein</fullName>
    </submittedName>
</protein>
<dbReference type="CDD" id="cd05403">
    <property type="entry name" value="NT_KNTase_like"/>
    <property type="match status" value="1"/>
</dbReference>
<dbReference type="OrthoDB" id="5643411at2"/>
<evidence type="ECO:0000313" key="4">
    <source>
        <dbReference type="EMBL" id="QBD76307.1"/>
    </source>
</evidence>
<dbReference type="InterPro" id="IPR025184">
    <property type="entry name" value="AadA_C"/>
</dbReference>
<evidence type="ECO:0000259" key="2">
    <source>
        <dbReference type="Pfam" id="PF01909"/>
    </source>
</evidence>
<name>A0A4P6JM07_KTERU</name>
<dbReference type="EMBL" id="CP035758">
    <property type="protein sequence ID" value="QBD76307.1"/>
    <property type="molecule type" value="Genomic_DNA"/>
</dbReference>
<feature type="domain" description="Adenylyltransferase AadA C-terminal" evidence="3">
    <location>
        <begin position="176"/>
        <end position="275"/>
    </location>
</feature>
<evidence type="ECO:0000259" key="3">
    <source>
        <dbReference type="Pfam" id="PF13427"/>
    </source>
</evidence>
<feature type="domain" description="Polymerase nucleotidyl transferase" evidence="2">
    <location>
        <begin position="35"/>
        <end position="102"/>
    </location>
</feature>
<dbReference type="AlphaFoldDB" id="A0A4P6JM07"/>
<dbReference type="GO" id="GO:0016779">
    <property type="term" value="F:nucleotidyltransferase activity"/>
    <property type="evidence" value="ECO:0007669"/>
    <property type="project" value="InterPro"/>
</dbReference>
<dbReference type="InterPro" id="IPR043519">
    <property type="entry name" value="NT_sf"/>
</dbReference>
<dbReference type="Proteomes" id="UP000290365">
    <property type="component" value="Chromosome"/>
</dbReference>
<keyword evidence="1" id="KW-0808">Transferase</keyword>
<dbReference type="InterPro" id="IPR002934">
    <property type="entry name" value="Polymerase_NTP_transf_dom"/>
</dbReference>
<organism evidence="4 5">
    <name type="scientific">Ktedonosporobacter rubrisoli</name>
    <dbReference type="NCBI Taxonomy" id="2509675"/>
    <lineage>
        <taxon>Bacteria</taxon>
        <taxon>Bacillati</taxon>
        <taxon>Chloroflexota</taxon>
        <taxon>Ktedonobacteria</taxon>
        <taxon>Ktedonobacterales</taxon>
        <taxon>Ktedonosporobacteraceae</taxon>
        <taxon>Ktedonosporobacter</taxon>
    </lineage>
</organism>
<dbReference type="Gene3D" id="3.30.460.10">
    <property type="entry name" value="Beta Polymerase, domain 2"/>
    <property type="match status" value="1"/>
</dbReference>
<proteinExistence type="predicted"/>
<keyword evidence="5" id="KW-1185">Reference proteome</keyword>
<dbReference type="SUPFAM" id="SSF81301">
    <property type="entry name" value="Nucleotidyltransferase"/>
    <property type="match status" value="1"/>
</dbReference>
<dbReference type="Pfam" id="PF01909">
    <property type="entry name" value="NTP_transf_2"/>
    <property type="match status" value="1"/>
</dbReference>
<evidence type="ECO:0000256" key="1">
    <source>
        <dbReference type="ARBA" id="ARBA00022679"/>
    </source>
</evidence>